<keyword evidence="2" id="KW-1185">Reference proteome</keyword>
<dbReference type="PANTHER" id="PTHR41291">
    <property type="entry name" value="DNA ALKYLATION REPAIR PROTEIN"/>
    <property type="match status" value="1"/>
</dbReference>
<dbReference type="Proteomes" id="UP000632774">
    <property type="component" value="Unassembled WGS sequence"/>
</dbReference>
<dbReference type="CDD" id="cd06561">
    <property type="entry name" value="AlkD_like"/>
    <property type="match status" value="1"/>
</dbReference>
<dbReference type="InterPro" id="IPR016024">
    <property type="entry name" value="ARM-type_fold"/>
</dbReference>
<dbReference type="InterPro" id="IPR014825">
    <property type="entry name" value="DNA_alkylation"/>
</dbReference>
<protein>
    <submittedName>
        <fullName evidence="1">DNA alkylation repair protein</fullName>
    </submittedName>
</protein>
<dbReference type="SUPFAM" id="SSF48371">
    <property type="entry name" value="ARM repeat"/>
    <property type="match status" value="1"/>
</dbReference>
<evidence type="ECO:0000313" key="2">
    <source>
        <dbReference type="Proteomes" id="UP000632774"/>
    </source>
</evidence>
<organism evidence="1 2">
    <name type="scientific">Mucilaginibacter boryungensis</name>
    <dbReference type="NCBI Taxonomy" id="768480"/>
    <lineage>
        <taxon>Bacteria</taxon>
        <taxon>Pseudomonadati</taxon>
        <taxon>Bacteroidota</taxon>
        <taxon>Sphingobacteriia</taxon>
        <taxon>Sphingobacteriales</taxon>
        <taxon>Sphingobacteriaceae</taxon>
        <taxon>Mucilaginibacter</taxon>
    </lineage>
</organism>
<reference evidence="1 2" key="1">
    <citation type="submission" date="2020-10" db="EMBL/GenBank/DDBJ databases">
        <title>Mucilaginibacter mali sp. nov., isolated from rhizosphere soil of apple orchard.</title>
        <authorList>
            <person name="Lee J.-S."/>
            <person name="Kim H.S."/>
            <person name="Kim J.-S."/>
        </authorList>
    </citation>
    <scope>NUCLEOTIDE SEQUENCE [LARGE SCALE GENOMIC DNA]</scope>
    <source>
        <strain evidence="1 2">KCTC 23157</strain>
    </source>
</reference>
<evidence type="ECO:0000313" key="1">
    <source>
        <dbReference type="EMBL" id="MBE9665646.1"/>
    </source>
</evidence>
<name>A0ABR9XE39_9SPHI</name>
<proteinExistence type="predicted"/>
<dbReference type="Pfam" id="PF08713">
    <property type="entry name" value="DNA_alkylation"/>
    <property type="match status" value="1"/>
</dbReference>
<dbReference type="PANTHER" id="PTHR41291:SF1">
    <property type="entry name" value="DNA ALKYLATION REPAIR PROTEIN"/>
    <property type="match status" value="1"/>
</dbReference>
<dbReference type="EMBL" id="JADFFM010000001">
    <property type="protein sequence ID" value="MBE9665646.1"/>
    <property type="molecule type" value="Genomic_DNA"/>
</dbReference>
<gene>
    <name evidence="1" type="ORF">IRJ18_04680</name>
</gene>
<comment type="caution">
    <text evidence="1">The sequence shown here is derived from an EMBL/GenBank/DDBJ whole genome shotgun (WGS) entry which is preliminary data.</text>
</comment>
<accession>A0ABR9XE39</accession>
<sequence length="217" mass="24888">MTLAETLDHLKQKASARHHEGMARFGIDSSKALGVKMPDVRALGKTIKKDHQLAIQLWDSEVHEARILASLIADPAQVTPQLIDKWVHQFTTWDICDQACGNLFDRTPFALEKSLEYCESEQEFVKRAGFVLMAEYAVHHKKATDDVFLKMLPIIEREAWDDRNFVKKAINWALRQIGKRNTLLRRAAIQCAERILAQDTKAAKWIAKDALKELERK</sequence>
<dbReference type="Gene3D" id="1.25.10.90">
    <property type="match status" value="1"/>
</dbReference>
<dbReference type="RefSeq" id="WP_194105040.1">
    <property type="nucleotide sequence ID" value="NZ_JADFFM010000001.1"/>
</dbReference>